<name>A0A8H7R0R0_9FUNG</name>
<accession>A0A8H7R0R0</accession>
<dbReference type="Proteomes" id="UP000603453">
    <property type="component" value="Unassembled WGS sequence"/>
</dbReference>
<organism evidence="2 3">
    <name type="scientific">Mucor saturninus</name>
    <dbReference type="NCBI Taxonomy" id="64648"/>
    <lineage>
        <taxon>Eukaryota</taxon>
        <taxon>Fungi</taxon>
        <taxon>Fungi incertae sedis</taxon>
        <taxon>Mucoromycota</taxon>
        <taxon>Mucoromycotina</taxon>
        <taxon>Mucoromycetes</taxon>
        <taxon>Mucorales</taxon>
        <taxon>Mucorineae</taxon>
        <taxon>Mucoraceae</taxon>
        <taxon>Mucor</taxon>
    </lineage>
</organism>
<evidence type="ECO:0000313" key="3">
    <source>
        <dbReference type="Proteomes" id="UP000603453"/>
    </source>
</evidence>
<reference evidence="2" key="1">
    <citation type="submission" date="2020-12" db="EMBL/GenBank/DDBJ databases">
        <title>Metabolic potential, ecology and presence of endohyphal bacteria is reflected in genomic diversity of Mucoromycotina.</title>
        <authorList>
            <person name="Muszewska A."/>
            <person name="Okrasinska A."/>
            <person name="Steczkiewicz K."/>
            <person name="Drgas O."/>
            <person name="Orlowska M."/>
            <person name="Perlinska-Lenart U."/>
            <person name="Aleksandrzak-Piekarczyk T."/>
            <person name="Szatraj K."/>
            <person name="Zielenkiewicz U."/>
            <person name="Pilsyk S."/>
            <person name="Malc E."/>
            <person name="Mieczkowski P."/>
            <person name="Kruszewska J.S."/>
            <person name="Biernat P."/>
            <person name="Pawlowska J."/>
        </authorList>
    </citation>
    <scope>NUCLEOTIDE SEQUENCE</scope>
    <source>
        <strain evidence="2">WA0000017839</strain>
    </source>
</reference>
<keyword evidence="3" id="KW-1185">Reference proteome</keyword>
<evidence type="ECO:0000256" key="1">
    <source>
        <dbReference type="SAM" id="MobiDB-lite"/>
    </source>
</evidence>
<gene>
    <name evidence="2" type="ORF">INT47_002160</name>
</gene>
<comment type="caution">
    <text evidence="2">The sequence shown here is derived from an EMBL/GenBank/DDBJ whole genome shotgun (WGS) entry which is preliminary data.</text>
</comment>
<dbReference type="EMBL" id="JAEPRD010000063">
    <property type="protein sequence ID" value="KAG2202241.1"/>
    <property type="molecule type" value="Genomic_DNA"/>
</dbReference>
<protein>
    <submittedName>
        <fullName evidence="2">Uncharacterized protein</fullName>
    </submittedName>
</protein>
<feature type="compositionally biased region" description="Acidic residues" evidence="1">
    <location>
        <begin position="18"/>
        <end position="28"/>
    </location>
</feature>
<feature type="compositionally biased region" description="Basic and acidic residues" evidence="1">
    <location>
        <begin position="1"/>
        <end position="11"/>
    </location>
</feature>
<feature type="region of interest" description="Disordered" evidence="1">
    <location>
        <begin position="1"/>
        <end position="32"/>
    </location>
</feature>
<proteinExistence type="predicted"/>
<sequence length="106" mass="12404">MDDFDYNRNDEIDTLQSDNDDNEDEDGTDTSMHTIRAEVSRKSRAVTLGNQVVKIICGFCLQYPRRPSAFFLRCLMKTRSSTAQLFYIHYLRVKQLDILFLPKIYA</sequence>
<dbReference type="AlphaFoldDB" id="A0A8H7R0R0"/>
<evidence type="ECO:0000313" key="2">
    <source>
        <dbReference type="EMBL" id="KAG2202241.1"/>
    </source>
</evidence>